<dbReference type="RefSeq" id="WP_116173665.1">
    <property type="nucleotide sequence ID" value="NZ_CP144375.1"/>
</dbReference>
<dbReference type="AlphaFoldDB" id="A0A3E0I062"/>
<name>A0A3E0I062_9PSEU</name>
<sequence>MRFHFALTPLDQVRPWASEYWPHWFGLSDGTYWIELFGEKLLCENDVPYMDYYVARFWEDLLDATHDLLAGVPHNFNLGYIRGAPSLRLHRIHNRVKIWWREDGTDVVTAVPLKEFLAALAEFDQEVMAAMVERLGDDPRLLAEHADRSRWLGRIVGGQSRAQCSR</sequence>
<accession>A0A3E0I062</accession>
<reference evidence="1 2" key="1">
    <citation type="submission" date="2018-08" db="EMBL/GenBank/DDBJ databases">
        <title>Genomic Encyclopedia of Archaeal and Bacterial Type Strains, Phase II (KMG-II): from individual species to whole genera.</title>
        <authorList>
            <person name="Goeker M."/>
        </authorList>
    </citation>
    <scope>NUCLEOTIDE SEQUENCE [LARGE SCALE GENOMIC DNA]</scope>
    <source>
        <strain evidence="1 2">DSM 45791</strain>
    </source>
</reference>
<comment type="caution">
    <text evidence="1">The sequence shown here is derived from an EMBL/GenBank/DDBJ whole genome shotgun (WGS) entry which is preliminary data.</text>
</comment>
<dbReference type="OrthoDB" id="8216186at2"/>
<evidence type="ECO:0000313" key="1">
    <source>
        <dbReference type="EMBL" id="REH51595.1"/>
    </source>
</evidence>
<gene>
    <name evidence="1" type="ORF">BCF44_10344</name>
</gene>
<proteinExistence type="predicted"/>
<evidence type="ECO:0000313" key="2">
    <source>
        <dbReference type="Proteomes" id="UP000256269"/>
    </source>
</evidence>
<dbReference type="EMBL" id="QUNO01000003">
    <property type="protein sequence ID" value="REH51595.1"/>
    <property type="molecule type" value="Genomic_DNA"/>
</dbReference>
<dbReference type="InterPro" id="IPR046026">
    <property type="entry name" value="DUF5984"/>
</dbReference>
<organism evidence="1 2">
    <name type="scientific">Kutzneria buriramensis</name>
    <dbReference type="NCBI Taxonomy" id="1045776"/>
    <lineage>
        <taxon>Bacteria</taxon>
        <taxon>Bacillati</taxon>
        <taxon>Actinomycetota</taxon>
        <taxon>Actinomycetes</taxon>
        <taxon>Pseudonocardiales</taxon>
        <taxon>Pseudonocardiaceae</taxon>
        <taxon>Kutzneria</taxon>
    </lineage>
</organism>
<keyword evidence="2" id="KW-1185">Reference proteome</keyword>
<dbReference type="Pfam" id="PF19446">
    <property type="entry name" value="DUF5984"/>
    <property type="match status" value="1"/>
</dbReference>
<dbReference type="Proteomes" id="UP000256269">
    <property type="component" value="Unassembled WGS sequence"/>
</dbReference>
<protein>
    <submittedName>
        <fullName evidence="1">Uncharacterized protein</fullName>
    </submittedName>
</protein>